<keyword evidence="1" id="KW-0812">Transmembrane</keyword>
<evidence type="ECO:0000313" key="2">
    <source>
        <dbReference type="EMBL" id="MBW8727327.1"/>
    </source>
</evidence>
<protein>
    <submittedName>
        <fullName evidence="2">Uncharacterized protein</fullName>
    </submittedName>
</protein>
<gene>
    <name evidence="2" type="ORF">JF625_19540</name>
</gene>
<evidence type="ECO:0000256" key="1">
    <source>
        <dbReference type="SAM" id="Phobius"/>
    </source>
</evidence>
<dbReference type="AlphaFoldDB" id="A0A952KF78"/>
<evidence type="ECO:0000313" key="3">
    <source>
        <dbReference type="Proteomes" id="UP000700706"/>
    </source>
</evidence>
<dbReference type="Proteomes" id="UP000700706">
    <property type="component" value="Unassembled WGS sequence"/>
</dbReference>
<feature type="transmembrane region" description="Helical" evidence="1">
    <location>
        <begin position="116"/>
        <end position="138"/>
    </location>
</feature>
<keyword evidence="1" id="KW-0472">Membrane</keyword>
<proteinExistence type="predicted"/>
<organism evidence="2 3">
    <name type="scientific">Inquilinus limosus</name>
    <dbReference type="NCBI Taxonomy" id="171674"/>
    <lineage>
        <taxon>Bacteria</taxon>
        <taxon>Pseudomonadati</taxon>
        <taxon>Pseudomonadota</taxon>
        <taxon>Alphaproteobacteria</taxon>
        <taxon>Rhodospirillales</taxon>
        <taxon>Rhodospirillaceae</taxon>
        <taxon>Inquilinus</taxon>
    </lineage>
</organism>
<name>A0A952KF78_9PROT</name>
<comment type="caution">
    <text evidence="2">The sequence shown here is derived from an EMBL/GenBank/DDBJ whole genome shotgun (WGS) entry which is preliminary data.</text>
</comment>
<keyword evidence="1" id="KW-1133">Transmembrane helix</keyword>
<dbReference type="EMBL" id="JAEKLZ010000268">
    <property type="protein sequence ID" value="MBW8727327.1"/>
    <property type="molecule type" value="Genomic_DNA"/>
</dbReference>
<sequence>MAKRSTVQNNPLGPARTVADDSRTVFSSLKNKAHKTLGWTPRRTPAERAGLAAGGRLELLGGDFGTGIVSIRRLGPDGLLAFVAPGGEEVVLDTEVAAVLAWPDRQEHRFLSAGGWAWTVGSVIGPVGVALGAGIRLLHPAQRMLNLRLRDGRELVARTDSVTVAGLDALARAAGADAASHHP</sequence>
<reference evidence="2" key="1">
    <citation type="submission" date="2020-06" db="EMBL/GenBank/DDBJ databases">
        <title>Stable isotope informed genome-resolved metagenomics uncovers potential trophic interactions in rhizosphere soil.</title>
        <authorList>
            <person name="Starr E.P."/>
            <person name="Shi S."/>
            <person name="Blazewicz S.J."/>
            <person name="Koch B.J."/>
            <person name="Probst A.J."/>
            <person name="Hungate B.A."/>
            <person name="Pett-Ridge J."/>
            <person name="Firestone M.K."/>
            <person name="Banfield J.F."/>
        </authorList>
    </citation>
    <scope>NUCLEOTIDE SEQUENCE</scope>
    <source>
        <strain evidence="2">YM_69_17</strain>
    </source>
</reference>
<accession>A0A952KF78</accession>